<dbReference type="Pfam" id="PF00072">
    <property type="entry name" value="Response_reg"/>
    <property type="match status" value="1"/>
</dbReference>
<feature type="domain" description="Response regulatory" evidence="4">
    <location>
        <begin position="2"/>
        <end position="118"/>
    </location>
</feature>
<reference evidence="5 6" key="1">
    <citation type="submission" date="2016-10" db="EMBL/GenBank/DDBJ databases">
        <authorList>
            <person name="de Groot N.N."/>
        </authorList>
    </citation>
    <scope>NUCLEOTIDE SEQUENCE [LARGE SCALE GENOMIC DNA]</scope>
    <source>
        <strain evidence="5 6">DSM 2784</strain>
    </source>
</reference>
<dbReference type="InterPro" id="IPR052048">
    <property type="entry name" value="ST_Response_Regulator"/>
</dbReference>
<sequence length="279" mass="31459">MRIYIVEDDSNVIKYLSHIIVDCDLGEVVGIAQNGAAAYDEILMLKPDLVLVDLLMPGKDGITLVQDIKKVNSRVQFVMISQVSSKEMIGRAYQSGVEYYISKPVNAIETQSVIKKVKEKISIYNTLNQIQSIFSSGTEPAAETPRDSREDEIRRIFQKIGIVGEVGSQDIQRVVLYLLDSGKGMADFTVKEICGKFTDQTKSMEQRIRRTATVGMTNLAHMGIEDYMNETLNELGNGLYSYEQIKIEMDYIRGKTKKRGKVNLRKFIDGMVSFCKVNK</sequence>
<proteinExistence type="predicted"/>
<evidence type="ECO:0000313" key="5">
    <source>
        <dbReference type="EMBL" id="SCZ78715.1"/>
    </source>
</evidence>
<dbReference type="PROSITE" id="PS50110">
    <property type="entry name" value="RESPONSE_REGULATORY"/>
    <property type="match status" value="1"/>
</dbReference>
<keyword evidence="3" id="KW-0597">Phosphoprotein</keyword>
<gene>
    <name evidence="5" type="ORF">SAMN03080599_01398</name>
</gene>
<dbReference type="SUPFAM" id="SSF52172">
    <property type="entry name" value="CheY-like"/>
    <property type="match status" value="1"/>
</dbReference>
<protein>
    <recommendedName>
        <fullName evidence="1">Stage 0 sporulation protein A homolog</fullName>
    </recommendedName>
</protein>
<dbReference type="Proteomes" id="UP000199208">
    <property type="component" value="Unassembled WGS sequence"/>
</dbReference>
<name>A0A1G5RX56_9FIRM</name>
<dbReference type="PANTHER" id="PTHR43228:SF8">
    <property type="entry name" value="TRANSCRIPTIONAL REGULATORY PROTEIN GLNL"/>
    <property type="match status" value="1"/>
</dbReference>
<dbReference type="CDD" id="cd17565">
    <property type="entry name" value="REC_GlnL-like"/>
    <property type="match status" value="1"/>
</dbReference>
<dbReference type="RefSeq" id="WP_092590180.1">
    <property type="nucleotide sequence ID" value="NZ_FMWL01000005.1"/>
</dbReference>
<dbReference type="Pfam" id="PF08664">
    <property type="entry name" value="YcbB"/>
    <property type="match status" value="1"/>
</dbReference>
<comment type="function">
    <text evidence="2">May play the central regulatory role in sporulation. It may be an element of the effector pathway responsible for the activation of sporulation genes in response to nutritional stress. Spo0A may act in concert with spo0H (a sigma factor) to control the expression of some genes that are critical to the sporulation process.</text>
</comment>
<evidence type="ECO:0000313" key="6">
    <source>
        <dbReference type="Proteomes" id="UP000199208"/>
    </source>
</evidence>
<dbReference type="GO" id="GO:0000160">
    <property type="term" value="P:phosphorelay signal transduction system"/>
    <property type="evidence" value="ECO:0007669"/>
    <property type="project" value="InterPro"/>
</dbReference>
<dbReference type="EMBL" id="FMWL01000005">
    <property type="protein sequence ID" value="SCZ78715.1"/>
    <property type="molecule type" value="Genomic_DNA"/>
</dbReference>
<dbReference type="InterPro" id="IPR013972">
    <property type="entry name" value="YcbB"/>
</dbReference>
<dbReference type="Gene3D" id="3.40.50.2300">
    <property type="match status" value="1"/>
</dbReference>
<evidence type="ECO:0000256" key="3">
    <source>
        <dbReference type="PROSITE-ProRule" id="PRU00169"/>
    </source>
</evidence>
<dbReference type="STRING" id="1120920.SAMN03080599_01398"/>
<evidence type="ECO:0000259" key="4">
    <source>
        <dbReference type="PROSITE" id="PS50110"/>
    </source>
</evidence>
<dbReference type="AlphaFoldDB" id="A0A1G5RX56"/>
<feature type="modified residue" description="4-aspartylphosphate" evidence="3">
    <location>
        <position position="53"/>
    </location>
</feature>
<organism evidence="5 6">
    <name type="scientific">Acidaminobacter hydrogenoformans DSM 2784</name>
    <dbReference type="NCBI Taxonomy" id="1120920"/>
    <lineage>
        <taxon>Bacteria</taxon>
        <taxon>Bacillati</taxon>
        <taxon>Bacillota</taxon>
        <taxon>Clostridia</taxon>
        <taxon>Peptostreptococcales</taxon>
        <taxon>Acidaminobacteraceae</taxon>
        <taxon>Acidaminobacter</taxon>
    </lineage>
</organism>
<dbReference type="OrthoDB" id="1684633at2"/>
<dbReference type="PANTHER" id="PTHR43228">
    <property type="entry name" value="TWO-COMPONENT RESPONSE REGULATOR"/>
    <property type="match status" value="1"/>
</dbReference>
<dbReference type="InterPro" id="IPR001789">
    <property type="entry name" value="Sig_transdc_resp-reg_receiver"/>
</dbReference>
<keyword evidence="6" id="KW-1185">Reference proteome</keyword>
<dbReference type="InterPro" id="IPR011006">
    <property type="entry name" value="CheY-like_superfamily"/>
</dbReference>
<dbReference type="SMART" id="SM00448">
    <property type="entry name" value="REC"/>
    <property type="match status" value="1"/>
</dbReference>
<evidence type="ECO:0000256" key="2">
    <source>
        <dbReference type="ARBA" id="ARBA00024867"/>
    </source>
</evidence>
<accession>A0A1G5RX56</accession>
<evidence type="ECO:0000256" key="1">
    <source>
        <dbReference type="ARBA" id="ARBA00018672"/>
    </source>
</evidence>